<gene>
    <name evidence="2" type="ORF">Metus_1151</name>
</gene>
<accession>A0A444L6I6</accession>
<dbReference type="Gene3D" id="2.60.40.640">
    <property type="match status" value="1"/>
</dbReference>
<name>A0A444L6I6_METS7</name>
<feature type="region of interest" description="Disordered" evidence="1">
    <location>
        <begin position="177"/>
        <end position="202"/>
    </location>
</feature>
<organism evidence="2 3">
    <name type="scientific">Methanosuratincola subterraneus</name>
    <dbReference type="NCBI Taxonomy" id="2593994"/>
    <lineage>
        <taxon>Archaea</taxon>
        <taxon>Thermoproteota</taxon>
        <taxon>Methanosuratincolia</taxon>
        <taxon>Candidatus Methanomethylicales</taxon>
        <taxon>Candidatus Methanomethylicaceae</taxon>
        <taxon>Candidatus Methanosuratincola (ex Vanwonterghem et al. 2016)</taxon>
    </lineage>
</organism>
<feature type="compositionally biased region" description="Low complexity" evidence="1">
    <location>
        <begin position="177"/>
        <end position="187"/>
    </location>
</feature>
<dbReference type="EMBL" id="RXGA01000003">
    <property type="protein sequence ID" value="RWX73177.1"/>
    <property type="molecule type" value="Genomic_DNA"/>
</dbReference>
<proteinExistence type="predicted"/>
<dbReference type="Proteomes" id="UP000288215">
    <property type="component" value="Unassembled WGS sequence"/>
</dbReference>
<sequence length="487" mass="52980">MPLFKSLSPPRAEIQIELGKEEFALGETLEGSVLLKCLEDFEVQSVSVDLVGKEMVKGNLLDYSGDDQTRIYSPVTSLARTARPAEINLLMHSNPAPVSGPFKASKDYIGRFMFRFFIPSHLGPTYQGGRQDGSWLQRTWFVKVNVAVAGRPDLEAAKEIRVSIPAPKMQAAAGSAAFSPGSSAAPSDVQGAAAKAGPSEEQVPTNCPRCGAPFAVSQEDIFVTCRYCGYSMTIASRQRLGKHSMIETRLFRQQVAEAAKRYMDKGIFRIGVAKEAVITNIVLRYLPFWIFRANTTTSFRGTVGGGLGAPVGGSEAQAAEVLGRIIIAGADAYMRSRGGPGARIGYSQSAPRPVAQTFSNSYVWPVLARSSLISEVNFYEIPAEKKIPFDQGKLPAEAEFLKPEMSEEEAKLKARAEIEAKERQIASRKVSVLETISTTLYLSEGELIHAPVWFVYYTIKGDNYVIAIDGCEGRPLGGGRPAFKISL</sequence>
<dbReference type="InterPro" id="IPR014752">
    <property type="entry name" value="Arrestin-like_C"/>
</dbReference>
<evidence type="ECO:0000313" key="3">
    <source>
        <dbReference type="Proteomes" id="UP000288215"/>
    </source>
</evidence>
<comment type="caution">
    <text evidence="2">The sequence shown here is derived from an EMBL/GenBank/DDBJ whole genome shotgun (WGS) entry which is preliminary data.</text>
</comment>
<evidence type="ECO:0000256" key="1">
    <source>
        <dbReference type="SAM" id="MobiDB-lite"/>
    </source>
</evidence>
<dbReference type="AlphaFoldDB" id="A0A444L6I6"/>
<evidence type="ECO:0008006" key="4">
    <source>
        <dbReference type="Google" id="ProtNLM"/>
    </source>
</evidence>
<protein>
    <recommendedName>
        <fullName evidence="4">Arrestin-like N-terminal domain-containing protein</fullName>
    </recommendedName>
</protein>
<evidence type="ECO:0000313" key="2">
    <source>
        <dbReference type="EMBL" id="RWX73177.1"/>
    </source>
</evidence>
<dbReference type="Gene3D" id="2.20.28.30">
    <property type="entry name" value="RNA polymerase ii, chain L"/>
    <property type="match status" value="1"/>
</dbReference>
<reference evidence="2 3" key="1">
    <citation type="submission" date="2018-12" db="EMBL/GenBank/DDBJ databases">
        <title>The complete genome of the methanogenic archaea of the candidate phylum Verstraetearchaeota, obtained from the metagenome of underground thermal water.</title>
        <authorList>
            <person name="Kadnikov V.V."/>
            <person name="Mardanov A.V."/>
            <person name="Beletsky A.V."/>
            <person name="Karnachuk O.V."/>
            <person name="Ravin N.V."/>
        </authorList>
    </citation>
    <scope>NUCLEOTIDE SEQUENCE [LARGE SCALE GENOMIC DNA]</scope>
    <source>
        <strain evidence="2">Ch88</strain>
    </source>
</reference>